<dbReference type="HOGENOM" id="CLU_1578365_0_0_1"/>
<dbReference type="GO" id="GO:0015171">
    <property type="term" value="F:amino acid transmembrane transporter activity"/>
    <property type="evidence" value="ECO:0007669"/>
    <property type="project" value="TreeGrafter"/>
</dbReference>
<organism evidence="7 8">
    <name type="scientific">Cladophialophora psammophila CBS 110553</name>
    <dbReference type="NCBI Taxonomy" id="1182543"/>
    <lineage>
        <taxon>Eukaryota</taxon>
        <taxon>Fungi</taxon>
        <taxon>Dikarya</taxon>
        <taxon>Ascomycota</taxon>
        <taxon>Pezizomycotina</taxon>
        <taxon>Eurotiomycetes</taxon>
        <taxon>Chaetothyriomycetidae</taxon>
        <taxon>Chaetothyriales</taxon>
        <taxon>Herpotrichiellaceae</taxon>
        <taxon>Cladophialophora</taxon>
    </lineage>
</organism>
<evidence type="ECO:0000259" key="6">
    <source>
        <dbReference type="Pfam" id="PF00324"/>
    </source>
</evidence>
<dbReference type="PANTHER" id="PTHR43341">
    <property type="entry name" value="AMINO ACID PERMEASE"/>
    <property type="match status" value="1"/>
</dbReference>
<dbReference type="GeneID" id="19188770"/>
<dbReference type="InterPro" id="IPR050524">
    <property type="entry name" value="APC_YAT"/>
</dbReference>
<evidence type="ECO:0000256" key="3">
    <source>
        <dbReference type="ARBA" id="ARBA00022989"/>
    </source>
</evidence>
<dbReference type="AlphaFoldDB" id="W9X7L9"/>
<sequence length="169" mass="19032">MAFLITASHVTMTFPFLSFRHVSSSSAQALKWLVNLIAASQEINYIVVGTTYLFFYRALKAQGVDRQTLPYRGQPYVNIFGLTVVTIVVFIQGYYVFLPGGWDVGNFFTYYTMVFACAVFFLSWKLLKRTKFVHPTAADLVWDKPAIDAYEDSGSVGRYMDLVPGNAAC</sequence>
<proteinExistence type="predicted"/>
<dbReference type="InterPro" id="IPR004841">
    <property type="entry name" value="AA-permease/SLC12A_dom"/>
</dbReference>
<evidence type="ECO:0000256" key="2">
    <source>
        <dbReference type="ARBA" id="ARBA00022692"/>
    </source>
</evidence>
<dbReference type="eggNOG" id="KOG1286">
    <property type="taxonomic scope" value="Eukaryota"/>
</dbReference>
<keyword evidence="8" id="KW-1185">Reference proteome</keyword>
<evidence type="ECO:0000313" key="8">
    <source>
        <dbReference type="Proteomes" id="UP000019471"/>
    </source>
</evidence>
<reference evidence="7 8" key="1">
    <citation type="submission" date="2013-03" db="EMBL/GenBank/DDBJ databases">
        <title>The Genome Sequence of Cladophialophora psammophila CBS 110553.</title>
        <authorList>
            <consortium name="The Broad Institute Genomics Platform"/>
            <person name="Cuomo C."/>
            <person name="de Hoog S."/>
            <person name="Gorbushina A."/>
            <person name="Walker B."/>
            <person name="Young S.K."/>
            <person name="Zeng Q."/>
            <person name="Gargeya S."/>
            <person name="Fitzgerald M."/>
            <person name="Haas B."/>
            <person name="Abouelleil A."/>
            <person name="Allen A.W."/>
            <person name="Alvarado L."/>
            <person name="Arachchi H.M."/>
            <person name="Berlin A.M."/>
            <person name="Chapman S.B."/>
            <person name="Gainer-Dewar J."/>
            <person name="Goldberg J."/>
            <person name="Griggs A."/>
            <person name="Gujja S."/>
            <person name="Hansen M."/>
            <person name="Howarth C."/>
            <person name="Imamovic A."/>
            <person name="Ireland A."/>
            <person name="Larimer J."/>
            <person name="McCowan C."/>
            <person name="Murphy C."/>
            <person name="Pearson M."/>
            <person name="Poon T.W."/>
            <person name="Priest M."/>
            <person name="Roberts A."/>
            <person name="Saif S."/>
            <person name="Shea T."/>
            <person name="Sisk P."/>
            <person name="Sykes S."/>
            <person name="Wortman J."/>
            <person name="Nusbaum C."/>
            <person name="Birren B."/>
        </authorList>
    </citation>
    <scope>NUCLEOTIDE SEQUENCE [LARGE SCALE GENOMIC DNA]</scope>
    <source>
        <strain evidence="7 8">CBS 110553</strain>
    </source>
</reference>
<keyword evidence="4 5" id="KW-0472">Membrane</keyword>
<feature type="domain" description="Amino acid permease/ SLC12A" evidence="6">
    <location>
        <begin position="7"/>
        <end position="132"/>
    </location>
</feature>
<name>W9X7L9_9EURO</name>
<dbReference type="PANTHER" id="PTHR43341:SF6">
    <property type="entry name" value="AMINO ACID TRANSPORTER (EUROFUNG)"/>
    <property type="match status" value="1"/>
</dbReference>
<dbReference type="STRING" id="1182543.W9X7L9"/>
<keyword evidence="3 5" id="KW-1133">Transmembrane helix</keyword>
<evidence type="ECO:0000256" key="1">
    <source>
        <dbReference type="ARBA" id="ARBA00004141"/>
    </source>
</evidence>
<dbReference type="EMBL" id="AMGX01000005">
    <property type="protein sequence ID" value="EXJ72896.1"/>
    <property type="molecule type" value="Genomic_DNA"/>
</dbReference>
<protein>
    <recommendedName>
        <fullName evidence="6">Amino acid permease/ SLC12A domain-containing protein</fullName>
    </recommendedName>
</protein>
<comment type="subcellular location">
    <subcellularLocation>
        <location evidence="1">Membrane</location>
        <topology evidence="1">Multi-pass membrane protein</topology>
    </subcellularLocation>
</comment>
<dbReference type="Pfam" id="PF00324">
    <property type="entry name" value="AA_permease"/>
    <property type="match status" value="1"/>
</dbReference>
<dbReference type="RefSeq" id="XP_007742843.1">
    <property type="nucleotide sequence ID" value="XM_007744653.1"/>
</dbReference>
<dbReference type="OrthoDB" id="3900342at2759"/>
<accession>W9X7L9</accession>
<evidence type="ECO:0000256" key="4">
    <source>
        <dbReference type="ARBA" id="ARBA00023136"/>
    </source>
</evidence>
<keyword evidence="2 5" id="KW-0812">Transmembrane</keyword>
<dbReference type="GO" id="GO:0016020">
    <property type="term" value="C:membrane"/>
    <property type="evidence" value="ECO:0007669"/>
    <property type="project" value="UniProtKB-SubCell"/>
</dbReference>
<feature type="transmembrane region" description="Helical" evidence="5">
    <location>
        <begin position="37"/>
        <end position="55"/>
    </location>
</feature>
<gene>
    <name evidence="7" type="ORF">A1O5_04044</name>
</gene>
<dbReference type="Proteomes" id="UP000019471">
    <property type="component" value="Unassembled WGS sequence"/>
</dbReference>
<evidence type="ECO:0000313" key="7">
    <source>
        <dbReference type="EMBL" id="EXJ72896.1"/>
    </source>
</evidence>
<evidence type="ECO:0000256" key="5">
    <source>
        <dbReference type="SAM" id="Phobius"/>
    </source>
</evidence>
<comment type="caution">
    <text evidence="7">The sequence shown here is derived from an EMBL/GenBank/DDBJ whole genome shotgun (WGS) entry which is preliminary data.</text>
</comment>
<feature type="transmembrane region" description="Helical" evidence="5">
    <location>
        <begin position="108"/>
        <end position="127"/>
    </location>
</feature>
<feature type="transmembrane region" description="Helical" evidence="5">
    <location>
        <begin position="76"/>
        <end position="96"/>
    </location>
</feature>